<feature type="region of interest" description="Disordered" evidence="7">
    <location>
        <begin position="2421"/>
        <end position="2527"/>
    </location>
</feature>
<feature type="compositionally biased region" description="Basic and acidic residues" evidence="7">
    <location>
        <begin position="802"/>
        <end position="812"/>
    </location>
</feature>
<feature type="region of interest" description="Disordered" evidence="7">
    <location>
        <begin position="802"/>
        <end position="947"/>
    </location>
</feature>
<feature type="compositionally biased region" description="Basic and acidic residues" evidence="7">
    <location>
        <begin position="621"/>
        <end position="631"/>
    </location>
</feature>
<feature type="compositionally biased region" description="Polar residues" evidence="7">
    <location>
        <begin position="2349"/>
        <end position="2369"/>
    </location>
</feature>
<feature type="compositionally biased region" description="Basic and acidic residues" evidence="7">
    <location>
        <begin position="407"/>
        <end position="423"/>
    </location>
</feature>
<feature type="compositionally biased region" description="Basic and acidic residues" evidence="7">
    <location>
        <begin position="2089"/>
        <end position="2121"/>
    </location>
</feature>
<dbReference type="GO" id="GO:0005634">
    <property type="term" value="C:nucleus"/>
    <property type="evidence" value="ECO:0007669"/>
    <property type="project" value="UniProtKB-SubCell"/>
</dbReference>
<feature type="compositionally biased region" description="Low complexity" evidence="7">
    <location>
        <begin position="2338"/>
        <end position="2348"/>
    </location>
</feature>
<feature type="compositionally biased region" description="Basic and acidic residues" evidence="7">
    <location>
        <begin position="2250"/>
        <end position="2261"/>
    </location>
</feature>
<feature type="region of interest" description="Disordered" evidence="7">
    <location>
        <begin position="407"/>
        <end position="579"/>
    </location>
</feature>
<evidence type="ECO:0000256" key="1">
    <source>
        <dbReference type="ARBA" id="ARBA00004123"/>
    </source>
</evidence>
<feature type="compositionally biased region" description="Basic and acidic residues" evidence="7">
    <location>
        <begin position="2442"/>
        <end position="2453"/>
    </location>
</feature>
<feature type="compositionally biased region" description="Basic and acidic residues" evidence="7">
    <location>
        <begin position="1114"/>
        <end position="1140"/>
    </location>
</feature>
<comment type="subcellular location">
    <subcellularLocation>
        <location evidence="1">Nucleus</location>
    </subcellularLocation>
</comment>
<feature type="compositionally biased region" description="Low complexity" evidence="7">
    <location>
        <begin position="2055"/>
        <end position="2071"/>
    </location>
</feature>
<feature type="compositionally biased region" description="Basic and acidic residues" evidence="7">
    <location>
        <begin position="445"/>
        <end position="461"/>
    </location>
</feature>
<feature type="compositionally biased region" description="Pro residues" evidence="7">
    <location>
        <begin position="2327"/>
        <end position="2337"/>
    </location>
</feature>
<feature type="region of interest" description="Disordered" evidence="7">
    <location>
        <begin position="1481"/>
        <end position="1505"/>
    </location>
</feature>
<feature type="compositionally biased region" description="Basic and acidic residues" evidence="7">
    <location>
        <begin position="873"/>
        <end position="902"/>
    </location>
</feature>
<evidence type="ECO:0000256" key="2">
    <source>
        <dbReference type="ARBA" id="ARBA00022884"/>
    </source>
</evidence>
<feature type="compositionally biased region" description="Polar residues" evidence="7">
    <location>
        <begin position="2175"/>
        <end position="2185"/>
    </location>
</feature>
<feature type="region of interest" description="Disordered" evidence="7">
    <location>
        <begin position="1641"/>
        <end position="1678"/>
    </location>
</feature>
<feature type="compositionally biased region" description="Low complexity" evidence="7">
    <location>
        <begin position="2280"/>
        <end position="2292"/>
    </location>
</feature>
<feature type="non-terminal residue" evidence="9">
    <location>
        <position position="1"/>
    </location>
</feature>
<dbReference type="InterPro" id="IPR016194">
    <property type="entry name" value="SPOC-like_C_dom_sf"/>
</dbReference>
<feature type="compositionally biased region" description="Basic and acidic residues" evidence="7">
    <location>
        <begin position="774"/>
        <end position="787"/>
    </location>
</feature>
<feature type="compositionally biased region" description="Basic residues" evidence="7">
    <location>
        <begin position="838"/>
        <end position="848"/>
    </location>
</feature>
<feature type="region of interest" description="Disordered" evidence="7">
    <location>
        <begin position="1934"/>
        <end position="2405"/>
    </location>
</feature>
<feature type="region of interest" description="Disordered" evidence="7">
    <location>
        <begin position="1163"/>
        <end position="1321"/>
    </location>
</feature>
<feature type="non-terminal residue" evidence="9">
    <location>
        <position position="3130"/>
    </location>
</feature>
<feature type="region of interest" description="Disordered" evidence="7">
    <location>
        <begin position="1"/>
        <end position="311"/>
    </location>
</feature>
<feature type="compositionally biased region" description="Polar residues" evidence="7">
    <location>
        <begin position="2430"/>
        <end position="2441"/>
    </location>
</feature>
<feature type="domain" description="SPOC" evidence="8">
    <location>
        <begin position="2975"/>
        <end position="3130"/>
    </location>
</feature>
<feature type="compositionally biased region" description="Polar residues" evidence="7">
    <location>
        <begin position="1981"/>
        <end position="2002"/>
    </location>
</feature>
<feature type="compositionally biased region" description="Basic and acidic residues" evidence="7">
    <location>
        <begin position="126"/>
        <end position="264"/>
    </location>
</feature>
<feature type="compositionally biased region" description="Basic and acidic residues" evidence="7">
    <location>
        <begin position="1941"/>
        <end position="1950"/>
    </location>
</feature>
<feature type="compositionally biased region" description="Basic and acidic residues" evidence="7">
    <location>
        <begin position="271"/>
        <end position="311"/>
    </location>
</feature>
<feature type="region of interest" description="Disordered" evidence="7">
    <location>
        <begin position="2930"/>
        <end position="2971"/>
    </location>
</feature>
<feature type="compositionally biased region" description="Polar residues" evidence="7">
    <location>
        <begin position="2009"/>
        <end position="2042"/>
    </location>
</feature>
<feature type="compositionally biased region" description="Basic and acidic residues" evidence="7">
    <location>
        <begin position="525"/>
        <end position="545"/>
    </location>
</feature>
<feature type="compositionally biased region" description="Low complexity" evidence="7">
    <location>
        <begin position="2370"/>
        <end position="2402"/>
    </location>
</feature>
<feature type="compositionally biased region" description="Basic and acidic residues" evidence="7">
    <location>
        <begin position="357"/>
        <end position="392"/>
    </location>
</feature>
<dbReference type="SUPFAM" id="SSF100939">
    <property type="entry name" value="SPOC domain-like"/>
    <property type="match status" value="1"/>
</dbReference>
<feature type="compositionally biased region" description="Low complexity" evidence="7">
    <location>
        <begin position="1664"/>
        <end position="1675"/>
    </location>
</feature>
<organism evidence="9">
    <name type="scientific">Panstrongylus megistus</name>
    <dbReference type="NCBI Taxonomy" id="65343"/>
    <lineage>
        <taxon>Eukaryota</taxon>
        <taxon>Metazoa</taxon>
        <taxon>Ecdysozoa</taxon>
        <taxon>Arthropoda</taxon>
        <taxon>Hexapoda</taxon>
        <taxon>Insecta</taxon>
        <taxon>Pterygota</taxon>
        <taxon>Neoptera</taxon>
        <taxon>Paraneoptera</taxon>
        <taxon>Hemiptera</taxon>
        <taxon>Heteroptera</taxon>
        <taxon>Panheteroptera</taxon>
        <taxon>Cimicomorpha</taxon>
        <taxon>Reduviidae</taxon>
        <taxon>Triatominae</taxon>
        <taxon>Panstrongylus</taxon>
    </lineage>
</organism>
<feature type="compositionally biased region" description="Basic and acidic residues" evidence="7">
    <location>
        <begin position="7"/>
        <end position="107"/>
    </location>
</feature>
<feature type="compositionally biased region" description="Acidic residues" evidence="7">
    <location>
        <begin position="1184"/>
        <end position="1195"/>
    </location>
</feature>
<feature type="compositionally biased region" description="Low complexity" evidence="7">
    <location>
        <begin position="2306"/>
        <end position="2326"/>
    </location>
</feature>
<feature type="compositionally biased region" description="Basic and acidic residues" evidence="7">
    <location>
        <begin position="1218"/>
        <end position="1228"/>
    </location>
</feature>
<dbReference type="PROSITE" id="PS50917">
    <property type="entry name" value="SPOC"/>
    <property type="match status" value="1"/>
</dbReference>
<feature type="compositionally biased region" description="Gly residues" evidence="7">
    <location>
        <begin position="2158"/>
        <end position="2168"/>
    </location>
</feature>
<feature type="compositionally biased region" description="Low complexity" evidence="7">
    <location>
        <begin position="2458"/>
        <end position="2469"/>
    </location>
</feature>
<feature type="region of interest" description="Disordered" evidence="7">
    <location>
        <begin position="970"/>
        <end position="999"/>
    </location>
</feature>
<feature type="compositionally biased region" description="Pro residues" evidence="7">
    <location>
        <begin position="2805"/>
        <end position="2814"/>
    </location>
</feature>
<dbReference type="Gene3D" id="2.40.290.10">
    <property type="match status" value="1"/>
</dbReference>
<evidence type="ECO:0000259" key="8">
    <source>
        <dbReference type="PROSITE" id="PS50917"/>
    </source>
</evidence>
<feature type="compositionally biased region" description="Polar residues" evidence="7">
    <location>
        <begin position="1641"/>
        <end position="1657"/>
    </location>
</feature>
<evidence type="ECO:0000256" key="3">
    <source>
        <dbReference type="ARBA" id="ARBA00023015"/>
    </source>
</evidence>
<feature type="region of interest" description="Disordered" evidence="7">
    <location>
        <begin position="2877"/>
        <end position="2916"/>
    </location>
</feature>
<keyword evidence="5" id="KW-0804">Transcription</keyword>
<proteinExistence type="evidence at transcript level"/>
<protein>
    <submittedName>
        <fullName evidence="9">Putative transcription regulator xnp/atrx dead-box superfamily protein</fullName>
    </submittedName>
</protein>
<feature type="compositionally biased region" description="Basic and acidic residues" evidence="7">
    <location>
        <begin position="983"/>
        <end position="997"/>
    </location>
</feature>
<feature type="compositionally biased region" description="Pro residues" evidence="7">
    <location>
        <begin position="2938"/>
        <end position="2952"/>
    </location>
</feature>
<feature type="compositionally biased region" description="Polar residues" evidence="7">
    <location>
        <begin position="750"/>
        <end position="761"/>
    </location>
</feature>
<feature type="compositionally biased region" description="Basic residues" evidence="7">
    <location>
        <begin position="860"/>
        <end position="872"/>
    </location>
</feature>
<evidence type="ECO:0000256" key="4">
    <source>
        <dbReference type="ARBA" id="ARBA00023054"/>
    </source>
</evidence>
<feature type="compositionally biased region" description="Basic and acidic residues" evidence="7">
    <location>
        <begin position="1051"/>
        <end position="1060"/>
    </location>
</feature>
<accession>A0A069DYE5</accession>
<name>A0A069DYE5_9HEMI</name>
<feature type="region of interest" description="Disordered" evidence="7">
    <location>
        <begin position="323"/>
        <end position="392"/>
    </location>
</feature>
<dbReference type="InterPro" id="IPR012921">
    <property type="entry name" value="SPOC_C"/>
</dbReference>
<sequence>SDASSVKTEESGKHRREHSTDKEKRKEKDTTEEGTKHKVVRRSPDNPDNNRHKEDKKRHLDANNRKIKKEYENSDDTKLKDITSEHTELFHSKSREDKKKEERRDNAASKSLYYNANDGCEQNIKCNRETEKKKDFSSSLIDSKKLDDTDPMEVSKKEIDNKKEADGYYERRKDIHSDVARNRDSERRKSIDKYYENEKYREAERKKEDHDSSNYKDIEKKNDSSIEKFKHVDRHRDNERKRDENLENCRTKDGERKRDFDSHERHKSSEKRKDFDGHRLKEEKKSEDGFDASKHKENERKNEETSYDRIKLKDDTYNRFKDYIRKKESDNFGERKKDGEKERRKEREHQDMQPLKECSEERKRENEKDKKRGKEYDMHEPKVNGDHDGGVFTLEDCRKSCIGYDESEHRVDSLKKDKRRDRNWPATIGCKRRLSSQDSLDISDDQAKRSKPERRDSKDSGRSSGSSRKGSGEKHSSKGFKLLEEKIKEDKEREQRKKEEIQDNNSSSLQAEEKIIKPAIRKEKRNSGDKRKEERVAKFKSRPRENGTASESDLGSGDDDAKSAAKRQQHSIFDIVDDEPAYISMYDKVKARSTKNMQKQEEEKRQEKLKEKFHQLKASRAKREEKKRSTSYDEDSDSEKGSCRRNKLLLTSSEEDGGSESDLRMRTRKILYDTSEDDTVQTPRARKMFMEHSSENKCNRKIVSDVSEDDTVIKHSTPKIKSSRNISFETDTKSRKIMSDTSEDDAARHNPTTLKLNPSRIQSDESETDLGFEDSVRTEPTSTKDFDTAVCDIFNNRTVEVNHFKPSNEHQEQGQQNSSPESLRRNSLDSTASEQPRKKSHKKKQKRQKTFEENEDVSVKKHSSKKEKKKSHRDNDGDEEKKSRKKRSEREGNNKIDEKFEDIFGSLSDDSEKTMAKWQVSQVYDTDSESERENIRKKEKKRREKKLRELDEAGRAIEAKLMESTVTITEEPTKIKKKKRKKSRDEKIKHHQQRVEQEEAVVSILPKEETDQKCNIKMEPDLELVKMEQIEIKEECRSDLPHLGKLEIKIEADSENETKPSLRTQSISSLLDSPPPTAPPILSKKPDIPGFGSEVDESIHETAVKSISESPRTNLDDSDIKFDDKIKSEEPPPTTNEEKPTPVISQEETEDAVAALLVDAFGGGFEGYSEDTPKPDTPVSEPDLQIDTDTEDTFDTIDFSKPPRTPDIPASYYTRQQNDTREGLEERIMSLACSAESPLKDNKPLPMPRTPDVVFDKKPATPDIDMSSSDSEKYPDKQSVVRNLSDISHLSSNHEESTVKESNKTLPQSSSDNKVPELLEQTPNVCKVESTNSQQKSLVAEPPKITSASNAGKIEDLKKEPEVPKLALLIPQNISSIQTSVSQHNTDIPSLSPITKSAECSSVSQASSAQNYQKLERIQQLMPKPQTTVLVQQPQPQTAQVVKPLSVQVINSSVSKSSEQPLGLQIPPITVHAPKMNSPKQIAHKPPQTQGNLVQAASKQSNVVQSKAPTGKTIIIQQPPQQISSGLAQAKTSSQLNNVQLKPQPAQHNMPAQHATAAQHAILKSTAHRLPAPYPPMKASQNVINTHPHLVQPSATHLIPIKVNTSHQSQQPQPPIQSAQSIAVPISAKAAMPPLLPTIKDSQSVQQSTPSNNSQKQLHIHINQQGQHSPHSPQPVISPQNLKLARPVSTTQPPPLQSISVHHLRTAPHIQQAPPRSPNPTNVPLLQTVNVSGEHTKSSQGYLPKQVAVPLPIVNCHNLLHSPNNQAPHPEKVIALSPSNPFQQPQQPHSPVPFVQKTSAAVNVIKSSSVVSEPNKVTPLQENSLDTNSKEEKSKLVTNQSSTQLVQINSLENTEAVVEQNAAVKKTNDESKKPLETDDSKPLNAVIQDLTLRAASKAMWKQQSSGLNNETNRQEAAKPIEQVVLALHKKATAVPPPVHIETTESEKKEISLNPEESSCETPKLDESSLSEGKTSKHETSNESITSDPQTPKPNTSLDTVSSDSKDQSETSPSERNVPSHTPSSVSAANMFQEKNQIDQNSFEAHKIESQITEPVNNNTTENNSLSSSNVSQDKKQPVQIARKSPTPVAEKRSDRKTPPDSSPKDDEGPDAKTPRTSKETPPDIQPQVDEKAKPDIPAPTTPVTTRPNARGGRRRKGSGVGGRGGGGVATRRTRLANSSAPSPISTDIYEFRDDPEEERPRLILTIKSPPEPTASSAVVHTTPTTSVQHESSSASTSTSTPTTTTRKSRRLQEKDGSRTTIDETIDDVVRGTRPGRRTTRSSAHSLSLPSSLQPEATRKSPRRRQQISQQQQQQQLQQQQQSQLQQPQPPTRQPSPAPSQESSPPSASLQTATCTSNVVSSLPAPQTPVTSGKQTMQQQQVSQASISTTNVNSNNSSPEPTTLIDPVTGLLIPMTESEEGQYVPLHSETNRSTSCGASSTTTREDGEPAEKRARLSIQPPTVTTTLPQPAASTGQPPPPQLPVSQQQPLQQQNSSPVQERSHLSASMAVSVVPSPTISTSRSEESIGRATTAITTAAVTLTACAPPITPSRPSVVRPIASSHSVVAPHGMLLPQGKVVSTQASSSVVRASLPTTSLSHNTPPPLVASIGSTSVHQTRMSSNIPSSTSITAVTGTSVSAVVPKAHLLQAANVRPSPPPPLPPVLAPPHGPPIGMPSPVAPKAHLLQVVGSSGTREGVVGSSAPHQGAMLTGSVASPPPLRAHQQPVVTGASSARVLVKEPPPQSSRLLIKDDRSISGPTAPARLLMKEDQRNNIPSVGSSVPPPRILVKESGPPSAGCIVGIAGSPQPPPPPPPRGQVMQAGMPVPAYEASLGDVVQHVSYGPHHIQPAHYVHPQLMYQQYLREAALGGPYNRPLGGVVKTDLDDRPGSATAAASALVASPPLELRRGSPHDRTTDSPQVATVYMHHNPASRHHVYYDGPPPPPAHRPQPPPSQSTAGRLQTPPHGGQAPPQADSLLMLLQRYPVMWQGLLALKNDQAAVQMHFVFGNHHLAQDSLPHNSDGSTPPLRIAQRMRLEQTQVEGVARKMQIDNEHCMLLALPCGRDHMDVLQQSTNLQNGFITYLQQKQAAGIINIAAPGSQQAAYVVHIFPACEFANESLARIAPDLLHRVA</sequence>
<feature type="compositionally biased region" description="Basic and acidic residues" evidence="7">
    <location>
        <begin position="598"/>
        <end position="614"/>
    </location>
</feature>
<dbReference type="EMBL" id="GBGD01000008">
    <property type="protein sequence ID" value="JAC88881.1"/>
    <property type="molecule type" value="mRNA"/>
</dbReference>
<evidence type="ECO:0000256" key="7">
    <source>
        <dbReference type="SAM" id="MobiDB-lite"/>
    </source>
</evidence>
<feature type="compositionally biased region" description="Low complexity" evidence="7">
    <location>
        <begin position="2482"/>
        <end position="2520"/>
    </location>
</feature>
<feature type="region of interest" description="Disordered" evidence="7">
    <location>
        <begin position="1812"/>
        <end position="1841"/>
    </location>
</feature>
<feature type="compositionally biased region" description="Low complexity" evidence="7">
    <location>
        <begin position="2224"/>
        <end position="2245"/>
    </location>
</feature>
<feature type="compositionally biased region" description="Polar residues" evidence="7">
    <location>
        <begin position="1280"/>
        <end position="1291"/>
    </location>
</feature>
<keyword evidence="6" id="KW-0539">Nucleus</keyword>
<evidence type="ECO:0000256" key="5">
    <source>
        <dbReference type="ARBA" id="ARBA00023163"/>
    </source>
</evidence>
<feature type="compositionally biased region" description="Polar residues" evidence="7">
    <location>
        <begin position="1818"/>
        <end position="1827"/>
    </location>
</feature>
<reference evidence="9" key="1">
    <citation type="journal article" date="2015" name="J. Med. Entomol.">
        <title>A Deep Insight Into the Sialotranscriptome of the Chagas Disease Vector, Panstrongylus megistus (Hemiptera: Heteroptera).</title>
        <authorList>
            <person name="Ribeiro J.M."/>
            <person name="Schwarz A."/>
            <person name="Francischetti I.M."/>
        </authorList>
    </citation>
    <scope>NUCLEOTIDE SEQUENCE</scope>
    <source>
        <tissue evidence="9">Salivary glands</tissue>
    </source>
</reference>
<keyword evidence="3" id="KW-0805">Transcription regulation</keyword>
<feature type="compositionally biased region" description="Polar residues" evidence="7">
    <location>
        <begin position="1304"/>
        <end position="1313"/>
    </location>
</feature>
<feature type="region of interest" description="Disordered" evidence="7">
    <location>
        <begin position="2752"/>
        <end position="2818"/>
    </location>
</feature>
<dbReference type="CDD" id="cd21543">
    <property type="entry name" value="SPOC_SHARP"/>
    <property type="match status" value="1"/>
</dbReference>
<feature type="compositionally biased region" description="Polar residues" evidence="7">
    <location>
        <begin position="2213"/>
        <end position="2223"/>
    </location>
</feature>
<feature type="compositionally biased region" description="Polar residues" evidence="7">
    <location>
        <begin position="1487"/>
        <end position="1505"/>
    </location>
</feature>
<keyword evidence="4" id="KW-0175">Coiled coil</keyword>
<feature type="compositionally biased region" description="Basic and acidic residues" evidence="7">
    <location>
        <begin position="470"/>
        <end position="501"/>
    </location>
</feature>
<keyword evidence="2" id="KW-0694">RNA-binding</keyword>
<evidence type="ECO:0000256" key="6">
    <source>
        <dbReference type="ARBA" id="ARBA00023242"/>
    </source>
</evidence>
<dbReference type="GO" id="GO:0003723">
    <property type="term" value="F:RNA binding"/>
    <property type="evidence" value="ECO:0007669"/>
    <property type="project" value="UniProtKB-KW"/>
</dbReference>
<feature type="region of interest" description="Disordered" evidence="7">
    <location>
        <begin position="1051"/>
        <end position="1145"/>
    </location>
</feature>
<feature type="compositionally biased region" description="Basic and acidic residues" evidence="7">
    <location>
        <begin position="323"/>
        <end position="351"/>
    </location>
</feature>
<feature type="region of interest" description="Disordered" evidence="7">
    <location>
        <begin position="723"/>
        <end position="789"/>
    </location>
</feature>
<feature type="compositionally biased region" description="Low complexity" evidence="7">
    <location>
        <begin position="2887"/>
        <end position="2902"/>
    </location>
</feature>
<evidence type="ECO:0000313" key="9">
    <source>
        <dbReference type="EMBL" id="JAC88881.1"/>
    </source>
</evidence>
<dbReference type="FunFam" id="2.40.290.10:FF:000002">
    <property type="entry name" value="Spen family transcriptional repressor"/>
    <property type="match status" value="1"/>
</dbReference>
<feature type="compositionally biased region" description="Basic and acidic residues" evidence="7">
    <location>
        <begin position="2903"/>
        <end position="2914"/>
    </location>
</feature>
<feature type="region of interest" description="Disordered" evidence="7">
    <location>
        <begin position="592"/>
        <end position="679"/>
    </location>
</feature>
<dbReference type="InterPro" id="IPR010912">
    <property type="entry name" value="SPOC_met"/>
</dbReference>
<feature type="compositionally biased region" description="Polar residues" evidence="7">
    <location>
        <begin position="1061"/>
        <end position="1071"/>
    </location>
</feature>
<dbReference type="Pfam" id="PF07744">
    <property type="entry name" value="SPOC"/>
    <property type="match status" value="1"/>
</dbReference>
<feature type="compositionally biased region" description="Basic and acidic residues" evidence="7">
    <location>
        <begin position="1292"/>
        <end position="1303"/>
    </location>
</feature>